<reference evidence="17 18" key="1">
    <citation type="submission" date="2016-11" db="EMBL/GenBank/DDBJ databases">
        <authorList>
            <person name="Jaros S."/>
            <person name="Januszkiewicz K."/>
            <person name="Wedrychowicz H."/>
        </authorList>
    </citation>
    <scope>NUCLEOTIDE SEQUENCE [LARGE SCALE GENOMIC DNA]</scope>
    <source>
        <strain evidence="17 18">DSM 3090</strain>
    </source>
</reference>
<dbReference type="InterPro" id="IPR000283">
    <property type="entry name" value="NADH_UbQ_OxRdtase_75kDa_su_CS"/>
</dbReference>
<evidence type="ECO:0000256" key="10">
    <source>
        <dbReference type="ARBA" id="ARBA00023014"/>
    </source>
</evidence>
<keyword evidence="5" id="KW-0001">2Fe-2S</keyword>
<comment type="cofactor">
    <cofactor evidence="13">
        <name>[2Fe-2S] cluster</name>
        <dbReference type="ChEBI" id="CHEBI:190135"/>
    </cofactor>
</comment>
<sequence length="575" mass="63664">MVKLTINNINVEVPEGTSILDAARTAGIEIPTLCYLKEINEIGACRVCVVEVEGIDRVVTACNNTVKEGMVVHTNSNKARTVRKTNVKLILSQHDFKCATCVRSGNCSLQKIARDLNITDVPYESIIEKSSFNENFPLIRNAEKCIKCMRCVQICDKVQSLKVWDVVNTGARTTVDVSNNVKLEEANCSLCGQCLTHCPVAALRERDDVDRAIEAIENKDLITVVQIAPAIRTAWGEQLGLERENATVNRLVDGLRKVGFNYIFDTSFSADLTIMEEGSEFIEKLPEIKKSGMPMFTSCCPGWVRFVKSEYPYMVEYLSSAKSPQQMFGAITKSYYAKLLNVDPSKIYCVSIMPCLAKKHECDIPNINDAEAFKDVDVVLTTREVVRLLKSYNIKAENLKEVPFDEPLGTHTGAGVIFGATGGVMEAALRSAYYLVTKQNPDADAFEEVRGMDAWKEAEFKIADVTVKVAVVSGLANARRLMDAIISGKVQYDFVEVMACPGGCVNGGGQPIHDGQELAGQRAKVLYGLDKHNNLRFSHENPAIQECYKSYLGEPLSHLAHKLLHTDHTGWNMPK</sequence>
<dbReference type="SUPFAM" id="SSF54862">
    <property type="entry name" value="4Fe-4S ferredoxins"/>
    <property type="match status" value="1"/>
</dbReference>
<evidence type="ECO:0000259" key="15">
    <source>
        <dbReference type="PROSITE" id="PS51379"/>
    </source>
</evidence>
<comment type="cofactor">
    <cofactor evidence="1">
        <name>[4Fe-4S] cluster</name>
        <dbReference type="ChEBI" id="CHEBI:49883"/>
    </cofactor>
</comment>
<evidence type="ECO:0000256" key="8">
    <source>
        <dbReference type="ARBA" id="ARBA00022967"/>
    </source>
</evidence>
<dbReference type="Pfam" id="PF13510">
    <property type="entry name" value="Fer2_4"/>
    <property type="match status" value="1"/>
</dbReference>
<evidence type="ECO:0000256" key="5">
    <source>
        <dbReference type="ARBA" id="ARBA00022714"/>
    </source>
</evidence>
<dbReference type="STRING" id="1121331.SAMN02745248_02153"/>
<evidence type="ECO:0000256" key="11">
    <source>
        <dbReference type="ARBA" id="ARBA00023027"/>
    </source>
</evidence>
<dbReference type="InterPro" id="IPR004108">
    <property type="entry name" value="Fe_hydrogenase_lsu_C"/>
</dbReference>
<evidence type="ECO:0000259" key="16">
    <source>
        <dbReference type="PROSITE" id="PS51839"/>
    </source>
</evidence>
<feature type="domain" description="4Fe-4S ferredoxin-type" evidence="15">
    <location>
        <begin position="179"/>
        <end position="208"/>
    </location>
</feature>
<evidence type="ECO:0000256" key="7">
    <source>
        <dbReference type="ARBA" id="ARBA00022737"/>
    </source>
</evidence>
<dbReference type="Gene3D" id="3.40.950.10">
    <property type="entry name" value="Fe-only Hydrogenase (Larger Subunit), Chain L, domain 3"/>
    <property type="match status" value="1"/>
</dbReference>
<dbReference type="NCBIfam" id="TIGR02512">
    <property type="entry name" value="FeFe_hydrog_A"/>
    <property type="match status" value="1"/>
</dbReference>
<dbReference type="PROSITE" id="PS00641">
    <property type="entry name" value="COMPLEX1_75K_1"/>
    <property type="match status" value="1"/>
</dbReference>
<dbReference type="GO" id="GO:0008137">
    <property type="term" value="F:NADH dehydrogenase (ubiquinone) activity"/>
    <property type="evidence" value="ECO:0007669"/>
    <property type="project" value="InterPro"/>
</dbReference>
<feature type="domain" description="4Fe-4S His(Cys)3-ligated-type" evidence="16">
    <location>
        <begin position="78"/>
        <end position="117"/>
    </location>
</feature>
<evidence type="ECO:0000313" key="18">
    <source>
        <dbReference type="Proteomes" id="UP000183952"/>
    </source>
</evidence>
<evidence type="ECO:0000256" key="6">
    <source>
        <dbReference type="ARBA" id="ARBA00022723"/>
    </source>
</evidence>
<keyword evidence="10" id="KW-0411">Iron-sulfur</keyword>
<gene>
    <name evidence="17" type="ORF">SAMN02745248_02153</name>
</gene>
<dbReference type="InterPro" id="IPR001041">
    <property type="entry name" value="2Fe-2S_ferredoxin-type"/>
</dbReference>
<dbReference type="Gene3D" id="3.10.20.740">
    <property type="match status" value="1"/>
</dbReference>
<dbReference type="EMBL" id="FRAD01000019">
    <property type="protein sequence ID" value="SHK25052.1"/>
    <property type="molecule type" value="Genomic_DNA"/>
</dbReference>
<dbReference type="PROSITE" id="PS51379">
    <property type="entry name" value="4FE4S_FER_2"/>
    <property type="match status" value="2"/>
</dbReference>
<evidence type="ECO:0000259" key="14">
    <source>
        <dbReference type="PROSITE" id="PS51085"/>
    </source>
</evidence>
<feature type="domain" description="2Fe-2S ferredoxin-type" evidence="14">
    <location>
        <begin position="1"/>
        <end position="78"/>
    </location>
</feature>
<dbReference type="FunFam" id="3.10.20.740:FF:000004">
    <property type="entry name" value="NADH-quinone oxidoreductase"/>
    <property type="match status" value="1"/>
</dbReference>
<keyword evidence="18" id="KW-1185">Reference proteome</keyword>
<dbReference type="GO" id="GO:0042773">
    <property type="term" value="P:ATP synthesis coupled electron transport"/>
    <property type="evidence" value="ECO:0007669"/>
    <property type="project" value="InterPro"/>
</dbReference>
<dbReference type="PROSITE" id="PS51085">
    <property type="entry name" value="2FE2S_FER_2"/>
    <property type="match status" value="1"/>
</dbReference>
<evidence type="ECO:0000256" key="3">
    <source>
        <dbReference type="ARBA" id="ARBA00005404"/>
    </source>
</evidence>
<organism evidence="17 18">
    <name type="scientific">Hathewaya proteolytica DSM 3090</name>
    <dbReference type="NCBI Taxonomy" id="1121331"/>
    <lineage>
        <taxon>Bacteria</taxon>
        <taxon>Bacillati</taxon>
        <taxon>Bacillota</taxon>
        <taxon>Clostridia</taxon>
        <taxon>Eubacteriales</taxon>
        <taxon>Clostridiaceae</taxon>
        <taxon>Hathewaya</taxon>
    </lineage>
</organism>
<dbReference type="SUPFAM" id="SSF54292">
    <property type="entry name" value="2Fe-2S ferredoxin-like"/>
    <property type="match status" value="1"/>
</dbReference>
<dbReference type="Proteomes" id="UP000183952">
    <property type="component" value="Unassembled WGS sequence"/>
</dbReference>
<dbReference type="PROSITE" id="PS00198">
    <property type="entry name" value="4FE4S_FER_1"/>
    <property type="match status" value="1"/>
</dbReference>
<dbReference type="SMART" id="SM00902">
    <property type="entry name" value="Fe_hyd_SSU"/>
    <property type="match status" value="1"/>
</dbReference>
<dbReference type="FunFam" id="3.30.70.20:FF:000035">
    <property type="entry name" value="Iron hydrogenase 1"/>
    <property type="match status" value="1"/>
</dbReference>
<evidence type="ECO:0000256" key="12">
    <source>
        <dbReference type="ARBA" id="ARBA00023136"/>
    </source>
</evidence>
<dbReference type="OrthoDB" id="9805142at2"/>
<dbReference type="PANTHER" id="PTHR11615">
    <property type="entry name" value="NITRATE, FORMATE, IRON DEHYDROGENASE"/>
    <property type="match status" value="1"/>
</dbReference>
<dbReference type="CDD" id="cd00207">
    <property type="entry name" value="fer2"/>
    <property type="match status" value="1"/>
</dbReference>
<keyword evidence="6" id="KW-0479">Metal-binding</keyword>
<dbReference type="GO" id="GO:0051539">
    <property type="term" value="F:4 iron, 4 sulfur cluster binding"/>
    <property type="evidence" value="ECO:0007669"/>
    <property type="project" value="UniProtKB-KW"/>
</dbReference>
<evidence type="ECO:0000256" key="1">
    <source>
        <dbReference type="ARBA" id="ARBA00001966"/>
    </source>
</evidence>
<dbReference type="GO" id="GO:0016020">
    <property type="term" value="C:membrane"/>
    <property type="evidence" value="ECO:0007669"/>
    <property type="project" value="UniProtKB-SubCell"/>
</dbReference>
<dbReference type="InterPro" id="IPR019574">
    <property type="entry name" value="NADH_UbQ_OxRdtase_Gsu_4Fe4S-bd"/>
</dbReference>
<dbReference type="InterPro" id="IPR017900">
    <property type="entry name" value="4Fe4S_Fe_S_CS"/>
</dbReference>
<dbReference type="Gene3D" id="4.10.260.20">
    <property type="entry name" value="Iron hydrogenase, small subunit"/>
    <property type="match status" value="1"/>
</dbReference>
<dbReference type="InterPro" id="IPR017896">
    <property type="entry name" value="4Fe4S_Fe-S-bd"/>
</dbReference>
<dbReference type="RefSeq" id="WP_072904086.1">
    <property type="nucleotide sequence ID" value="NZ_FRAD01000019.1"/>
</dbReference>
<dbReference type="Gene3D" id="3.30.70.20">
    <property type="match status" value="1"/>
</dbReference>
<dbReference type="GO" id="GO:0051537">
    <property type="term" value="F:2 iron, 2 sulfur cluster binding"/>
    <property type="evidence" value="ECO:0007669"/>
    <property type="project" value="UniProtKB-KW"/>
</dbReference>
<dbReference type="Pfam" id="PF12838">
    <property type="entry name" value="Fer4_7"/>
    <property type="match status" value="1"/>
</dbReference>
<feature type="domain" description="4Fe-4S ferredoxin-type" evidence="15">
    <location>
        <begin position="136"/>
        <end position="166"/>
    </location>
</feature>
<dbReference type="InterPro" id="IPR036991">
    <property type="entry name" value="Fe_hydrogenase_ssu_sf"/>
</dbReference>
<keyword evidence="11" id="KW-0520">NAD</keyword>
<dbReference type="Pfam" id="PF02906">
    <property type="entry name" value="Fe_hyd_lg_C"/>
    <property type="match status" value="1"/>
</dbReference>
<dbReference type="Gene3D" id="3.40.50.1780">
    <property type="match status" value="1"/>
</dbReference>
<dbReference type="InterPro" id="IPR003149">
    <property type="entry name" value="Fe_hydrogenase_ssu"/>
</dbReference>
<dbReference type="InterPro" id="IPR050340">
    <property type="entry name" value="Cytosolic_Fe-S_CAF"/>
</dbReference>
<dbReference type="Pfam" id="PF02256">
    <property type="entry name" value="Fe_hyd_SSU"/>
    <property type="match status" value="1"/>
</dbReference>
<evidence type="ECO:0000256" key="4">
    <source>
        <dbReference type="ARBA" id="ARBA00022485"/>
    </source>
</evidence>
<dbReference type="AlphaFoldDB" id="A0A1M6QXP6"/>
<evidence type="ECO:0000256" key="2">
    <source>
        <dbReference type="ARBA" id="ARBA00004370"/>
    </source>
</evidence>
<dbReference type="Pfam" id="PF10588">
    <property type="entry name" value="NADH-G_4Fe-4S_3"/>
    <property type="match status" value="1"/>
</dbReference>
<dbReference type="SMART" id="SM00929">
    <property type="entry name" value="NADH-G_4Fe-4S_3"/>
    <property type="match status" value="1"/>
</dbReference>
<keyword evidence="9" id="KW-0408">Iron</keyword>
<keyword evidence="7" id="KW-0677">Repeat</keyword>
<evidence type="ECO:0000256" key="13">
    <source>
        <dbReference type="ARBA" id="ARBA00034078"/>
    </source>
</evidence>
<comment type="subcellular location">
    <subcellularLocation>
        <location evidence="2">Membrane</location>
    </subcellularLocation>
</comment>
<evidence type="ECO:0000256" key="9">
    <source>
        <dbReference type="ARBA" id="ARBA00023004"/>
    </source>
</evidence>
<evidence type="ECO:0000313" key="17">
    <source>
        <dbReference type="EMBL" id="SHK25052.1"/>
    </source>
</evidence>
<proteinExistence type="inferred from homology"/>
<dbReference type="InterPro" id="IPR036010">
    <property type="entry name" value="2Fe-2S_ferredoxin-like_sf"/>
</dbReference>
<dbReference type="GO" id="GO:0005506">
    <property type="term" value="F:iron ion binding"/>
    <property type="evidence" value="ECO:0007669"/>
    <property type="project" value="InterPro"/>
</dbReference>
<accession>A0A1M6QXP6</accession>
<comment type="similarity">
    <text evidence="3">Belongs to the complex I 75 kDa subunit family.</text>
</comment>
<dbReference type="InterPro" id="IPR009016">
    <property type="entry name" value="Fe_hydrogenase"/>
</dbReference>
<dbReference type="SUPFAM" id="SSF53920">
    <property type="entry name" value="Fe-only hydrogenase"/>
    <property type="match status" value="1"/>
</dbReference>
<protein>
    <submittedName>
        <fullName evidence="17">NADH-quinone oxidoreductase subunit G</fullName>
    </submittedName>
</protein>
<dbReference type="InterPro" id="IPR013352">
    <property type="entry name" value="Fe_hydrogenase_subset"/>
</dbReference>
<dbReference type="PROSITE" id="PS51839">
    <property type="entry name" value="4FE4S_HC3"/>
    <property type="match status" value="1"/>
</dbReference>
<keyword evidence="12" id="KW-0472">Membrane</keyword>
<keyword evidence="4" id="KW-0004">4Fe-4S</keyword>
<name>A0A1M6QXP6_9CLOT</name>
<keyword evidence="8" id="KW-1278">Translocase</keyword>
<dbReference type="GO" id="GO:0008901">
    <property type="term" value="F:ferredoxin hydrogenase activity"/>
    <property type="evidence" value="ECO:0007669"/>
    <property type="project" value="InterPro"/>
</dbReference>